<protein>
    <recommendedName>
        <fullName evidence="2">EF-hand domain-containing protein</fullName>
    </recommendedName>
</protein>
<dbReference type="Gene3D" id="1.10.238.10">
    <property type="entry name" value="EF-hand"/>
    <property type="match status" value="1"/>
</dbReference>
<sequence>MKVKLRQYSDYPMTLCVYGFSVDSISSLVLEYALTLGFANGNISATRPAATYGLDGIVDGLIKVLDASSDGVLSEAEFIALAGSGGLSADAAVARIGLSKESAEGLFLAYDADKDGKLAAAELSTLFSTINADGMKWFCCILRGESVCKERKGQPCFSQSRMALFFLCSLYSVSFPPVLPELLSRFMEFSAFIGKAQKVPII</sequence>
<organism evidence="3 4">
    <name type="scientific">Batillaria attramentaria</name>
    <dbReference type="NCBI Taxonomy" id="370345"/>
    <lineage>
        <taxon>Eukaryota</taxon>
        <taxon>Metazoa</taxon>
        <taxon>Spiralia</taxon>
        <taxon>Lophotrochozoa</taxon>
        <taxon>Mollusca</taxon>
        <taxon>Gastropoda</taxon>
        <taxon>Caenogastropoda</taxon>
        <taxon>Sorbeoconcha</taxon>
        <taxon>Cerithioidea</taxon>
        <taxon>Batillariidae</taxon>
        <taxon>Batillaria</taxon>
    </lineage>
</organism>
<gene>
    <name evidence="3" type="ORF">BaRGS_00026869</name>
</gene>
<accession>A0ABD0K4P5</accession>
<name>A0ABD0K4P5_9CAEN</name>
<feature type="domain" description="EF-hand" evidence="2">
    <location>
        <begin position="98"/>
        <end position="133"/>
    </location>
</feature>
<dbReference type="EMBL" id="JACVVK020000255">
    <property type="protein sequence ID" value="KAK7481843.1"/>
    <property type="molecule type" value="Genomic_DNA"/>
</dbReference>
<dbReference type="Proteomes" id="UP001519460">
    <property type="component" value="Unassembled WGS sequence"/>
</dbReference>
<dbReference type="SUPFAM" id="SSF47473">
    <property type="entry name" value="EF-hand"/>
    <property type="match status" value="1"/>
</dbReference>
<reference evidence="3 4" key="1">
    <citation type="journal article" date="2023" name="Sci. Data">
        <title>Genome assembly of the Korean intertidal mud-creeper Batillaria attramentaria.</title>
        <authorList>
            <person name="Patra A.K."/>
            <person name="Ho P.T."/>
            <person name="Jun S."/>
            <person name="Lee S.J."/>
            <person name="Kim Y."/>
            <person name="Won Y.J."/>
        </authorList>
    </citation>
    <scope>NUCLEOTIDE SEQUENCE [LARGE SCALE GENOMIC DNA]</scope>
    <source>
        <strain evidence="3">Wonlab-2016</strain>
    </source>
</reference>
<comment type="caution">
    <text evidence="3">The sequence shown here is derived from an EMBL/GenBank/DDBJ whole genome shotgun (WGS) entry which is preliminary data.</text>
</comment>
<dbReference type="InterPro" id="IPR011992">
    <property type="entry name" value="EF-hand-dom_pair"/>
</dbReference>
<dbReference type="PROSITE" id="PS50222">
    <property type="entry name" value="EF_HAND_2"/>
    <property type="match status" value="1"/>
</dbReference>
<keyword evidence="1" id="KW-0106">Calcium</keyword>
<dbReference type="InterPro" id="IPR002048">
    <property type="entry name" value="EF_hand_dom"/>
</dbReference>
<evidence type="ECO:0000313" key="4">
    <source>
        <dbReference type="Proteomes" id="UP001519460"/>
    </source>
</evidence>
<dbReference type="InterPro" id="IPR018247">
    <property type="entry name" value="EF_Hand_1_Ca_BS"/>
</dbReference>
<dbReference type="PROSITE" id="PS00018">
    <property type="entry name" value="EF_HAND_1"/>
    <property type="match status" value="2"/>
</dbReference>
<keyword evidence="4" id="KW-1185">Reference proteome</keyword>
<dbReference type="AlphaFoldDB" id="A0ABD0K4P5"/>
<evidence type="ECO:0000313" key="3">
    <source>
        <dbReference type="EMBL" id="KAK7481843.1"/>
    </source>
</evidence>
<evidence type="ECO:0000259" key="2">
    <source>
        <dbReference type="PROSITE" id="PS50222"/>
    </source>
</evidence>
<evidence type="ECO:0000256" key="1">
    <source>
        <dbReference type="ARBA" id="ARBA00022837"/>
    </source>
</evidence>
<proteinExistence type="predicted"/>